<name>A0A414FTX9_9ACTN</name>
<dbReference type="RefSeq" id="WP_118272374.1">
    <property type="nucleotide sequence ID" value="NZ_QSJI01000011.1"/>
</dbReference>
<dbReference type="InterPro" id="IPR035902">
    <property type="entry name" value="Nuc_phospho_transferase"/>
</dbReference>
<dbReference type="Gene3D" id="3.40.1030.10">
    <property type="entry name" value="Nucleoside phosphorylase/phosphoribosyltransferase catalytic domain"/>
    <property type="match status" value="1"/>
</dbReference>
<dbReference type="SMART" id="SM00941">
    <property type="entry name" value="PYNP_C"/>
    <property type="match status" value="1"/>
</dbReference>
<reference evidence="6 7" key="1">
    <citation type="submission" date="2018-08" db="EMBL/GenBank/DDBJ databases">
        <title>A genome reference for cultivated species of the human gut microbiota.</title>
        <authorList>
            <person name="Zou Y."/>
            <person name="Xue W."/>
            <person name="Luo G."/>
        </authorList>
    </citation>
    <scope>NUCLEOTIDE SEQUENCE [LARGE SCALE GENOMIC DNA]</scope>
    <source>
        <strain evidence="6 7">AM30-5LB</strain>
    </source>
</reference>
<dbReference type="AlphaFoldDB" id="A0A414FTX9"/>
<feature type="domain" description="Pyrimidine nucleoside phosphorylase C-terminal" evidence="5">
    <location>
        <begin position="347"/>
        <end position="421"/>
    </location>
</feature>
<comment type="similarity">
    <text evidence="1">Belongs to the thymidine/pyrimidine-nucleoside phosphorylase family.</text>
</comment>
<dbReference type="EC" id="2.4.2.4" evidence="6"/>
<dbReference type="InterPro" id="IPR018090">
    <property type="entry name" value="Pyrmidine_PPas_bac/euk"/>
</dbReference>
<dbReference type="Gene3D" id="3.90.1170.30">
    <property type="entry name" value="Pyrimidine nucleoside phosphorylase-like, C-terminal domain"/>
    <property type="match status" value="1"/>
</dbReference>
<dbReference type="GO" id="GO:0006206">
    <property type="term" value="P:pyrimidine nucleobase metabolic process"/>
    <property type="evidence" value="ECO:0007669"/>
    <property type="project" value="InterPro"/>
</dbReference>
<dbReference type="GO" id="GO:0004645">
    <property type="term" value="F:1,4-alpha-oligoglucan phosphorylase activity"/>
    <property type="evidence" value="ECO:0007669"/>
    <property type="project" value="InterPro"/>
</dbReference>
<proteinExistence type="inferred from homology"/>
<dbReference type="EMBL" id="QSJI01000011">
    <property type="protein sequence ID" value="RHD54307.1"/>
    <property type="molecule type" value="Genomic_DNA"/>
</dbReference>
<dbReference type="InterPro" id="IPR036566">
    <property type="entry name" value="PYNP-like_C_sf"/>
</dbReference>
<evidence type="ECO:0000256" key="3">
    <source>
        <dbReference type="ARBA" id="ARBA00022676"/>
    </source>
</evidence>
<protein>
    <submittedName>
        <fullName evidence="6">Thymidine phosphorylase</fullName>
        <ecNumber evidence="6">2.4.2.4</ecNumber>
    </submittedName>
</protein>
<dbReference type="FunFam" id="3.40.1030.10:FF:000003">
    <property type="entry name" value="Pyrimidine-nucleoside phosphorylase"/>
    <property type="match status" value="1"/>
</dbReference>
<dbReference type="InterPro" id="IPR000312">
    <property type="entry name" value="Glycosyl_Trfase_fam3"/>
</dbReference>
<dbReference type="InterPro" id="IPR000053">
    <property type="entry name" value="Thymidine/pyrmidine_PPase"/>
</dbReference>
<keyword evidence="4 6" id="KW-0808">Transferase</keyword>
<dbReference type="Pfam" id="PF02885">
    <property type="entry name" value="Glycos_trans_3N"/>
    <property type="match status" value="1"/>
</dbReference>
<dbReference type="NCBIfam" id="TIGR02644">
    <property type="entry name" value="Y_phosphoryl"/>
    <property type="match status" value="1"/>
</dbReference>
<evidence type="ECO:0000313" key="7">
    <source>
        <dbReference type="Proteomes" id="UP000286050"/>
    </source>
</evidence>
<evidence type="ECO:0000256" key="4">
    <source>
        <dbReference type="ARBA" id="ARBA00022679"/>
    </source>
</evidence>
<dbReference type="NCBIfam" id="NF004490">
    <property type="entry name" value="PRK05820.1"/>
    <property type="match status" value="1"/>
</dbReference>
<dbReference type="GO" id="GO:0006213">
    <property type="term" value="P:pyrimidine nucleoside metabolic process"/>
    <property type="evidence" value="ECO:0007669"/>
    <property type="project" value="InterPro"/>
</dbReference>
<dbReference type="PANTHER" id="PTHR10515">
    <property type="entry name" value="THYMIDINE PHOSPHORYLASE"/>
    <property type="match status" value="1"/>
</dbReference>
<dbReference type="PIRSF" id="PIRSF000478">
    <property type="entry name" value="TP_PyNP"/>
    <property type="match status" value="1"/>
</dbReference>
<gene>
    <name evidence="6" type="ORF">DW787_07915</name>
</gene>
<comment type="caution">
    <text evidence="6">The sequence shown here is derived from an EMBL/GenBank/DDBJ whole genome shotgun (WGS) entry which is preliminary data.</text>
</comment>
<dbReference type="SUPFAM" id="SSF47648">
    <property type="entry name" value="Nucleoside phosphorylase/phosphoribosyltransferase N-terminal domain"/>
    <property type="match status" value="1"/>
</dbReference>
<dbReference type="Proteomes" id="UP000286050">
    <property type="component" value="Unassembled WGS sequence"/>
</dbReference>
<evidence type="ECO:0000259" key="5">
    <source>
        <dbReference type="SMART" id="SM00941"/>
    </source>
</evidence>
<dbReference type="Pfam" id="PF00591">
    <property type="entry name" value="Glycos_transf_3"/>
    <property type="match status" value="1"/>
</dbReference>
<keyword evidence="3 6" id="KW-0328">Glycosyltransferase</keyword>
<evidence type="ECO:0000256" key="1">
    <source>
        <dbReference type="ARBA" id="ARBA00006915"/>
    </source>
</evidence>
<dbReference type="Pfam" id="PF07831">
    <property type="entry name" value="PYNP_C"/>
    <property type="match status" value="1"/>
</dbReference>
<accession>A0A414FTX9</accession>
<dbReference type="SUPFAM" id="SSF52418">
    <property type="entry name" value="Nucleoside phosphorylase/phosphoribosyltransferase catalytic domain"/>
    <property type="match status" value="1"/>
</dbReference>
<dbReference type="InterPro" id="IPR013102">
    <property type="entry name" value="PYNP_C"/>
</dbReference>
<dbReference type="PANTHER" id="PTHR10515:SF0">
    <property type="entry name" value="THYMIDINE PHOSPHORYLASE"/>
    <property type="match status" value="1"/>
</dbReference>
<dbReference type="InterPro" id="IPR036320">
    <property type="entry name" value="Glycosyl_Trfase_fam3_N_dom_sf"/>
</dbReference>
<comment type="subunit">
    <text evidence="2">Homodimer.</text>
</comment>
<dbReference type="Gene3D" id="1.20.970.10">
    <property type="entry name" value="Transferase, Pyrimidine Nucleoside Phosphorylase, Chain C"/>
    <property type="match status" value="1"/>
</dbReference>
<evidence type="ECO:0000313" key="6">
    <source>
        <dbReference type="EMBL" id="RHD54307.1"/>
    </source>
</evidence>
<dbReference type="GO" id="GO:0005829">
    <property type="term" value="C:cytosol"/>
    <property type="evidence" value="ECO:0007669"/>
    <property type="project" value="TreeGrafter"/>
</dbReference>
<dbReference type="GO" id="GO:0009032">
    <property type="term" value="F:thymidine phosphorylase activity"/>
    <property type="evidence" value="ECO:0007669"/>
    <property type="project" value="UniProtKB-EC"/>
</dbReference>
<organism evidence="6 7">
    <name type="scientific">Collinsella intestinalis</name>
    <dbReference type="NCBI Taxonomy" id="147207"/>
    <lineage>
        <taxon>Bacteria</taxon>
        <taxon>Bacillati</taxon>
        <taxon>Actinomycetota</taxon>
        <taxon>Coriobacteriia</taxon>
        <taxon>Coriobacteriales</taxon>
        <taxon>Coriobacteriaceae</taxon>
        <taxon>Collinsella</taxon>
    </lineage>
</organism>
<sequence length="443" mass="46329">MRMYDIIEKKRDGGALSDAEIGFFVDGYTSGRIPDYQASSLLMAIYLRGMTPEETRLLTMHMMNSGDVMDLSSIPGATVDKHSTGGVGDKTSLAVVPMLAAMDPGHTFVAKMTGRGLGHTGGTVDKLESIPGFDTALTDDAFLSCVREHGASIIGQTGNLVPADKLIYALRDVTATVSCIPLIASSIMSKKLAAGSGCILLDVKVGSGAFMKTVPEAIELAQAMVEIGEGMGRRVKALITNMDRPLGRNIGNALEVVEVIETLQGQGPADLTHEAIMLASDLLELTGRFGHNEAEARARRVIEDGSALAKLKEIVAAQGGDARVIDDPSLLPQASLHETLCAPCTGFVAHIDTERVGVASAELGGGRLTLDDEIDHSCGITLLKNYGDPVEDGEPVAIVHANDAGKLATGLATLAGAYTYGPQEPPVEPLLYASVTAAGVAYA</sequence>
<dbReference type="InterPro" id="IPR017459">
    <property type="entry name" value="Glycosyl_Trfase_fam3_N_dom"/>
</dbReference>
<dbReference type="SUPFAM" id="SSF54680">
    <property type="entry name" value="Pyrimidine nucleoside phosphorylase C-terminal domain"/>
    <property type="match status" value="1"/>
</dbReference>
<evidence type="ECO:0000256" key="2">
    <source>
        <dbReference type="ARBA" id="ARBA00011738"/>
    </source>
</evidence>